<reference evidence="1 2" key="1">
    <citation type="journal article" date="2019" name="Sci. Rep.">
        <title>Orb-weaving spider Araneus ventricosus genome elucidates the spidroin gene catalogue.</title>
        <authorList>
            <person name="Kono N."/>
            <person name="Nakamura H."/>
            <person name="Ohtoshi R."/>
            <person name="Moran D.A.P."/>
            <person name="Shinohara A."/>
            <person name="Yoshida Y."/>
            <person name="Fujiwara M."/>
            <person name="Mori M."/>
            <person name="Tomita M."/>
            <person name="Arakawa K."/>
        </authorList>
    </citation>
    <scope>NUCLEOTIDE SEQUENCE [LARGE SCALE GENOMIC DNA]</scope>
</reference>
<comment type="caution">
    <text evidence="1">The sequence shown here is derived from an EMBL/GenBank/DDBJ whole genome shotgun (WGS) entry which is preliminary data.</text>
</comment>
<dbReference type="EMBL" id="BGPR01031019">
    <property type="protein sequence ID" value="GBO03843.1"/>
    <property type="molecule type" value="Genomic_DNA"/>
</dbReference>
<name>A0A4Y2TT61_ARAVE</name>
<proteinExistence type="predicted"/>
<keyword evidence="2" id="KW-1185">Reference proteome</keyword>
<evidence type="ECO:0000313" key="1">
    <source>
        <dbReference type="EMBL" id="GBO03843.1"/>
    </source>
</evidence>
<dbReference type="Proteomes" id="UP000499080">
    <property type="component" value="Unassembled WGS sequence"/>
</dbReference>
<dbReference type="AlphaFoldDB" id="A0A4Y2TT61"/>
<dbReference type="OrthoDB" id="425619at2759"/>
<accession>A0A4Y2TT61</accession>
<protein>
    <submittedName>
        <fullName evidence="1">Uncharacterized protein</fullName>
    </submittedName>
</protein>
<gene>
    <name evidence="1" type="ORF">AVEN_59486_1</name>
</gene>
<organism evidence="1 2">
    <name type="scientific">Araneus ventricosus</name>
    <name type="common">Orbweaver spider</name>
    <name type="synonym">Epeira ventricosa</name>
    <dbReference type="NCBI Taxonomy" id="182803"/>
    <lineage>
        <taxon>Eukaryota</taxon>
        <taxon>Metazoa</taxon>
        <taxon>Ecdysozoa</taxon>
        <taxon>Arthropoda</taxon>
        <taxon>Chelicerata</taxon>
        <taxon>Arachnida</taxon>
        <taxon>Araneae</taxon>
        <taxon>Araneomorphae</taxon>
        <taxon>Entelegynae</taxon>
        <taxon>Araneoidea</taxon>
        <taxon>Araneidae</taxon>
        <taxon>Araneus</taxon>
    </lineage>
</organism>
<evidence type="ECO:0000313" key="2">
    <source>
        <dbReference type="Proteomes" id="UP000499080"/>
    </source>
</evidence>
<sequence>MLCGSKSYYTSKIGMSYPGVPNFWKPGVRFKGTARRSYIRPILEEIKFRKIDHLGKKSLRKAPATKRYWALWDSLHLKDGVFLYHRKWESDDGSSCRWQLILPKSKNSSSARDKQRKIRPFGVMKTLGKPESDSGIDFADVEKVVARDATLYGAEKDQAKELKGRCSAIMWAPFERMALDIF</sequence>